<proteinExistence type="predicted"/>
<evidence type="ECO:0000313" key="1">
    <source>
        <dbReference type="EMBL" id="CDF04369.1"/>
    </source>
</evidence>
<dbReference type="AlphaFoldDB" id="R7MT68"/>
<reference evidence="1" key="1">
    <citation type="submission" date="2012-11" db="EMBL/GenBank/DDBJ databases">
        <title>Dependencies among metagenomic species, viruses, plasmids and units of genetic variation.</title>
        <authorList>
            <person name="Nielsen H.B."/>
            <person name="Almeida M."/>
            <person name="Juncker A.S."/>
            <person name="Rasmussen S."/>
            <person name="Li J."/>
            <person name="Sunagawa S."/>
            <person name="Plichta D."/>
            <person name="Gautier L."/>
            <person name="Le Chatelier E."/>
            <person name="Peletier E."/>
            <person name="Bonde I."/>
            <person name="Nielsen T."/>
            <person name="Manichanh C."/>
            <person name="Arumugam M."/>
            <person name="Batto J."/>
            <person name="Santos M.B.Q.D."/>
            <person name="Blom N."/>
            <person name="Borruel N."/>
            <person name="Burgdorf K.S."/>
            <person name="Boumezbeur F."/>
            <person name="Casellas F."/>
            <person name="Dore J."/>
            <person name="Guarner F."/>
            <person name="Hansen T."/>
            <person name="Hildebrand F."/>
            <person name="Kaas R.S."/>
            <person name="Kennedy S."/>
            <person name="Kristiansen K."/>
            <person name="Kultima J.R."/>
            <person name="Leonard P."/>
            <person name="Levenez F."/>
            <person name="Lund O."/>
            <person name="Moumen B."/>
            <person name="Le Paslier D."/>
            <person name="Pons N."/>
            <person name="Pedersen O."/>
            <person name="Prifti E."/>
            <person name="Qin J."/>
            <person name="Raes J."/>
            <person name="Tap J."/>
            <person name="Tims S."/>
            <person name="Ussery D.W."/>
            <person name="Yamada T."/>
            <person name="MetaHit consortium"/>
            <person name="Renault P."/>
            <person name="Sicheritz-Ponten T."/>
            <person name="Bork P."/>
            <person name="Wang J."/>
            <person name="Brunak S."/>
            <person name="Ehrlich S.D."/>
        </authorList>
    </citation>
    <scope>NUCLEOTIDE SEQUENCE [LARGE SCALE GENOMIC DNA]</scope>
</reference>
<dbReference type="EMBL" id="CBKE010000064">
    <property type="protein sequence ID" value="CDF04369.1"/>
    <property type="molecule type" value="Genomic_DNA"/>
</dbReference>
<gene>
    <name evidence="1" type="ORF">BN715_00730</name>
</gene>
<protein>
    <submittedName>
        <fullName evidence="1">Uncharacterized protein</fullName>
    </submittedName>
</protein>
<comment type="caution">
    <text evidence="1">The sequence shown here is derived from an EMBL/GenBank/DDBJ whole genome shotgun (WGS) entry which is preliminary data.</text>
</comment>
<organism evidence="1 2">
    <name type="scientific">Megasphaera elsdenii CAG:570</name>
    <dbReference type="NCBI Taxonomy" id="1263087"/>
    <lineage>
        <taxon>Bacteria</taxon>
        <taxon>Bacillati</taxon>
        <taxon>Bacillota</taxon>
        <taxon>Negativicutes</taxon>
        <taxon>Veillonellales</taxon>
        <taxon>Veillonellaceae</taxon>
        <taxon>Megasphaera</taxon>
    </lineage>
</organism>
<dbReference type="Proteomes" id="UP000017908">
    <property type="component" value="Unassembled WGS sequence"/>
</dbReference>
<evidence type="ECO:0000313" key="2">
    <source>
        <dbReference type="Proteomes" id="UP000017908"/>
    </source>
</evidence>
<name>R7MT68_MEGEL</name>
<accession>R7MT68</accession>
<sequence>MGFGSCRTFVTFFKGHIRDDDAIHARFLAAGKEFFSAVMEDRIEVGQENQGNLRFLTDPFDQGKDVVNARPGFQGPQVRFLDDDAFGDGVGKRNTDFDEVGSGFFHSHDIFIRLVQRRVASCQESDKCFAVLKGVANLTHVSPSLYILQWRRRLYHRGRTSRR</sequence>